<keyword evidence="2" id="KW-1185">Reference proteome</keyword>
<proteinExistence type="predicted"/>
<evidence type="ECO:0000313" key="2">
    <source>
        <dbReference type="Proteomes" id="UP001152523"/>
    </source>
</evidence>
<protein>
    <submittedName>
        <fullName evidence="1">Uncharacterized protein</fullName>
    </submittedName>
</protein>
<evidence type="ECO:0000313" key="1">
    <source>
        <dbReference type="EMBL" id="CAH9135651.1"/>
    </source>
</evidence>
<gene>
    <name evidence="1" type="ORF">CEPIT_LOCUS34676</name>
</gene>
<comment type="caution">
    <text evidence="1">The sequence shown here is derived from an EMBL/GenBank/DDBJ whole genome shotgun (WGS) entry which is preliminary data.</text>
</comment>
<reference evidence="1" key="1">
    <citation type="submission" date="2022-07" db="EMBL/GenBank/DDBJ databases">
        <authorList>
            <person name="Macas J."/>
            <person name="Novak P."/>
            <person name="Neumann P."/>
        </authorList>
    </citation>
    <scope>NUCLEOTIDE SEQUENCE</scope>
</reference>
<dbReference type="AlphaFoldDB" id="A0AAV0FJI8"/>
<sequence length="117" mass="12247">MGVALLPQITFSNAWCADDVKHGFTALRPSSSPSSRFSLLLQKLVDDDGVVAAAMSPENGGVAVAMSPENGGVVAARSLEVLEPIFRRRLLKFSVESPSLPAILSSCSSTTAAVKML</sequence>
<dbReference type="EMBL" id="CAMAPF010000990">
    <property type="protein sequence ID" value="CAH9135651.1"/>
    <property type="molecule type" value="Genomic_DNA"/>
</dbReference>
<organism evidence="1 2">
    <name type="scientific">Cuscuta epithymum</name>
    <dbReference type="NCBI Taxonomy" id="186058"/>
    <lineage>
        <taxon>Eukaryota</taxon>
        <taxon>Viridiplantae</taxon>
        <taxon>Streptophyta</taxon>
        <taxon>Embryophyta</taxon>
        <taxon>Tracheophyta</taxon>
        <taxon>Spermatophyta</taxon>
        <taxon>Magnoliopsida</taxon>
        <taxon>eudicotyledons</taxon>
        <taxon>Gunneridae</taxon>
        <taxon>Pentapetalae</taxon>
        <taxon>asterids</taxon>
        <taxon>lamiids</taxon>
        <taxon>Solanales</taxon>
        <taxon>Convolvulaceae</taxon>
        <taxon>Cuscuteae</taxon>
        <taxon>Cuscuta</taxon>
        <taxon>Cuscuta subgen. Cuscuta</taxon>
    </lineage>
</organism>
<name>A0AAV0FJI8_9ASTE</name>
<accession>A0AAV0FJI8</accession>
<dbReference type="Proteomes" id="UP001152523">
    <property type="component" value="Unassembled WGS sequence"/>
</dbReference>